<dbReference type="EMBL" id="JAFJMO010000003">
    <property type="protein sequence ID" value="KAJ8283000.1"/>
    <property type="molecule type" value="Genomic_DNA"/>
</dbReference>
<reference evidence="1" key="1">
    <citation type="journal article" date="2023" name="Science">
        <title>Genome structures resolve the early diversification of teleost fishes.</title>
        <authorList>
            <person name="Parey E."/>
            <person name="Louis A."/>
            <person name="Montfort J."/>
            <person name="Bouchez O."/>
            <person name="Roques C."/>
            <person name="Iampietro C."/>
            <person name="Lluch J."/>
            <person name="Castinel A."/>
            <person name="Donnadieu C."/>
            <person name="Desvignes T."/>
            <person name="Floi Bucao C."/>
            <person name="Jouanno E."/>
            <person name="Wen M."/>
            <person name="Mejri S."/>
            <person name="Dirks R."/>
            <person name="Jansen H."/>
            <person name="Henkel C."/>
            <person name="Chen W.J."/>
            <person name="Zahm M."/>
            <person name="Cabau C."/>
            <person name="Klopp C."/>
            <person name="Thompson A.W."/>
            <person name="Robinson-Rechavi M."/>
            <person name="Braasch I."/>
            <person name="Lecointre G."/>
            <person name="Bobe J."/>
            <person name="Postlethwait J.H."/>
            <person name="Berthelot C."/>
            <person name="Roest Crollius H."/>
            <person name="Guiguen Y."/>
        </authorList>
    </citation>
    <scope>NUCLEOTIDE SEQUENCE</scope>
    <source>
        <strain evidence="1">Concon-B</strain>
    </source>
</reference>
<keyword evidence="2" id="KW-1185">Reference proteome</keyword>
<accession>A0A9Q1DW94</accession>
<comment type="caution">
    <text evidence="1">The sequence shown here is derived from an EMBL/GenBank/DDBJ whole genome shotgun (WGS) entry which is preliminary data.</text>
</comment>
<name>A0A9Q1DW94_CONCO</name>
<evidence type="ECO:0000313" key="1">
    <source>
        <dbReference type="EMBL" id="KAJ8283000.1"/>
    </source>
</evidence>
<gene>
    <name evidence="1" type="ORF">COCON_G00055190</name>
</gene>
<dbReference type="AlphaFoldDB" id="A0A9Q1DW94"/>
<proteinExistence type="predicted"/>
<organism evidence="1 2">
    <name type="scientific">Conger conger</name>
    <name type="common">Conger eel</name>
    <name type="synonym">Muraena conger</name>
    <dbReference type="NCBI Taxonomy" id="82655"/>
    <lineage>
        <taxon>Eukaryota</taxon>
        <taxon>Metazoa</taxon>
        <taxon>Chordata</taxon>
        <taxon>Craniata</taxon>
        <taxon>Vertebrata</taxon>
        <taxon>Euteleostomi</taxon>
        <taxon>Actinopterygii</taxon>
        <taxon>Neopterygii</taxon>
        <taxon>Teleostei</taxon>
        <taxon>Anguilliformes</taxon>
        <taxon>Congridae</taxon>
        <taxon>Conger</taxon>
    </lineage>
</organism>
<sequence>MFCSILVCEMTCEVAQYAIFSRSSTSQPTALELQYTMHFELTRWSFYYARNLPLLARIGSGFIPSCEHHARLPGRRRQRIFIPGVGMGMFEGDRVPVALS</sequence>
<dbReference type="Proteomes" id="UP001152803">
    <property type="component" value="Unassembled WGS sequence"/>
</dbReference>
<evidence type="ECO:0000313" key="2">
    <source>
        <dbReference type="Proteomes" id="UP001152803"/>
    </source>
</evidence>
<protein>
    <submittedName>
        <fullName evidence="1">Uncharacterized protein</fullName>
    </submittedName>
</protein>